<feature type="transmembrane region" description="Helical" evidence="1">
    <location>
        <begin position="73"/>
        <end position="93"/>
    </location>
</feature>
<keyword evidence="1" id="KW-0472">Membrane</keyword>
<sequence length="178" mass="17766">MEGVRAVPEAEIPSRSAWKPSPAWAAGPVSTVLGLAAHLAAGGQAPGVPIVVALAALLGMVAAMAGRHRLPGWAVLVAAGVAQQLLHLAFAAFSTASGFTLPGHHGVASIPEGPGVPAADVPAPDETGATHSLHLMLHLHAAAALTAAAAVTQWTRLVSVVRRRARSGGERAPGNADA</sequence>
<protein>
    <submittedName>
        <fullName evidence="2">Uncharacterized protein</fullName>
    </submittedName>
</protein>
<reference evidence="2 3" key="1">
    <citation type="submission" date="2024-03" db="EMBL/GenBank/DDBJ databases">
        <title>Rhodococcus navarretei sp. nov. and Pseudarthrobacter quantumdoti sp. nov., two new species with the ability to biosynthesize Quantum Dots isolated from soil samples at Union Glacier, Antarctica.</title>
        <authorList>
            <person name="Vargas M."/>
        </authorList>
    </citation>
    <scope>NUCLEOTIDE SEQUENCE [LARGE SCALE GENOMIC DNA]</scope>
    <source>
        <strain evidence="2 3">RC-2-3</strain>
    </source>
</reference>
<name>A0ABZ2R2T9_9MICC</name>
<feature type="transmembrane region" description="Helical" evidence="1">
    <location>
        <begin position="47"/>
        <end position="66"/>
    </location>
</feature>
<dbReference type="Proteomes" id="UP001623384">
    <property type="component" value="Chromosome"/>
</dbReference>
<dbReference type="EMBL" id="CP148033">
    <property type="protein sequence ID" value="WXK92745.1"/>
    <property type="molecule type" value="Genomic_DNA"/>
</dbReference>
<organism evidence="2 3">
    <name type="scientific">Pseudarthrobacter quantipunctorum</name>
    <dbReference type="NCBI Taxonomy" id="3128980"/>
    <lineage>
        <taxon>Bacteria</taxon>
        <taxon>Bacillati</taxon>
        <taxon>Actinomycetota</taxon>
        <taxon>Actinomycetes</taxon>
        <taxon>Micrococcales</taxon>
        <taxon>Micrococcaceae</taxon>
        <taxon>Pseudarthrobacter</taxon>
    </lineage>
</organism>
<keyword evidence="1" id="KW-0812">Transmembrane</keyword>
<keyword evidence="1" id="KW-1133">Transmembrane helix</keyword>
<feature type="transmembrane region" description="Helical" evidence="1">
    <location>
        <begin position="135"/>
        <end position="154"/>
    </location>
</feature>
<accession>A0ABZ2R2T9</accession>
<evidence type="ECO:0000256" key="1">
    <source>
        <dbReference type="SAM" id="Phobius"/>
    </source>
</evidence>
<dbReference type="RefSeq" id="WP_406634632.1">
    <property type="nucleotide sequence ID" value="NZ_CP148033.1"/>
</dbReference>
<gene>
    <name evidence="2" type="ORF">WHH00_17015</name>
</gene>
<keyword evidence="3" id="KW-1185">Reference proteome</keyword>
<evidence type="ECO:0000313" key="3">
    <source>
        <dbReference type="Proteomes" id="UP001623384"/>
    </source>
</evidence>
<evidence type="ECO:0000313" key="2">
    <source>
        <dbReference type="EMBL" id="WXK92745.1"/>
    </source>
</evidence>
<proteinExistence type="predicted"/>